<proteinExistence type="predicted"/>
<name>A0AA38RSU7_9PEZI</name>
<dbReference type="Proteomes" id="UP001174694">
    <property type="component" value="Unassembled WGS sequence"/>
</dbReference>
<reference evidence="1" key="1">
    <citation type="submission" date="2022-07" db="EMBL/GenBank/DDBJ databases">
        <title>Fungi with potential for degradation of polypropylene.</title>
        <authorList>
            <person name="Gostincar C."/>
        </authorList>
    </citation>
    <scope>NUCLEOTIDE SEQUENCE</scope>
    <source>
        <strain evidence="1">EXF-13308</strain>
    </source>
</reference>
<protein>
    <recommendedName>
        <fullName evidence="3">Calcofluor white hypersensitive protein</fullName>
    </recommendedName>
</protein>
<comment type="caution">
    <text evidence="1">The sequence shown here is derived from an EMBL/GenBank/DDBJ whole genome shotgun (WGS) entry which is preliminary data.</text>
</comment>
<evidence type="ECO:0000313" key="1">
    <source>
        <dbReference type="EMBL" id="KAJ9156679.1"/>
    </source>
</evidence>
<dbReference type="EMBL" id="JANBVO010000002">
    <property type="protein sequence ID" value="KAJ9156679.1"/>
    <property type="molecule type" value="Genomic_DNA"/>
</dbReference>
<sequence length="129" mass="13406">MSKSRTPLALGVAAAGGIGYYLYQSGGNAKAAEKQFEADVHKVSAKVKGAEPTVTAKTDAEKYGAEAGAKFDSAVAKTDAELSKLKSEAEAYAKQAKADALKKVDQFDRTVEDKAAKAKGGISSWFGGK</sequence>
<gene>
    <name evidence="1" type="ORF">NKR23_g1415</name>
</gene>
<dbReference type="AlphaFoldDB" id="A0AA38RSU7"/>
<organism evidence="1 2">
    <name type="scientific">Pleurostoma richardsiae</name>
    <dbReference type="NCBI Taxonomy" id="41990"/>
    <lineage>
        <taxon>Eukaryota</taxon>
        <taxon>Fungi</taxon>
        <taxon>Dikarya</taxon>
        <taxon>Ascomycota</taxon>
        <taxon>Pezizomycotina</taxon>
        <taxon>Sordariomycetes</taxon>
        <taxon>Sordariomycetidae</taxon>
        <taxon>Calosphaeriales</taxon>
        <taxon>Pleurostomataceae</taxon>
        <taxon>Pleurostoma</taxon>
    </lineage>
</organism>
<keyword evidence="2" id="KW-1185">Reference proteome</keyword>
<evidence type="ECO:0008006" key="3">
    <source>
        <dbReference type="Google" id="ProtNLM"/>
    </source>
</evidence>
<evidence type="ECO:0000313" key="2">
    <source>
        <dbReference type="Proteomes" id="UP001174694"/>
    </source>
</evidence>
<accession>A0AA38RSU7</accession>